<dbReference type="Proteomes" id="UP000053989">
    <property type="component" value="Unassembled WGS sequence"/>
</dbReference>
<dbReference type="EMBL" id="KN822058">
    <property type="protein sequence ID" value="KIM60770.1"/>
    <property type="molecule type" value="Genomic_DNA"/>
</dbReference>
<evidence type="ECO:0000313" key="3">
    <source>
        <dbReference type="Proteomes" id="UP000053989"/>
    </source>
</evidence>
<gene>
    <name evidence="2" type="ORF">SCLCIDRAFT_1216475</name>
</gene>
<feature type="signal peptide" evidence="1">
    <location>
        <begin position="1"/>
        <end position="21"/>
    </location>
</feature>
<evidence type="ECO:0000313" key="2">
    <source>
        <dbReference type="EMBL" id="KIM60770.1"/>
    </source>
</evidence>
<keyword evidence="1" id="KW-0732">Signal</keyword>
<dbReference type="HOGENOM" id="CLU_187870_0_0_1"/>
<feature type="chain" id="PRO_5002176698" description="Granulins domain-containing protein" evidence="1">
    <location>
        <begin position="22"/>
        <end position="88"/>
    </location>
</feature>
<keyword evidence="3" id="KW-1185">Reference proteome</keyword>
<protein>
    <recommendedName>
        <fullName evidence="4">Granulins domain-containing protein</fullName>
    </recommendedName>
</protein>
<sequence length="88" mass="9703">MVHFLGIASLLLFFQIALAVADSVPRKYKGNVVGRWSCASDETRCTNYTCCDPLSHCCNDSKGTCCDNNHDCVFYKLGDDATCVLKTK</sequence>
<name>A0A0C3DJA2_9AGAM</name>
<evidence type="ECO:0000256" key="1">
    <source>
        <dbReference type="SAM" id="SignalP"/>
    </source>
</evidence>
<proteinExistence type="predicted"/>
<reference evidence="2 3" key="1">
    <citation type="submission" date="2014-04" db="EMBL/GenBank/DDBJ databases">
        <authorList>
            <consortium name="DOE Joint Genome Institute"/>
            <person name="Kuo A."/>
            <person name="Kohler A."/>
            <person name="Nagy L.G."/>
            <person name="Floudas D."/>
            <person name="Copeland A."/>
            <person name="Barry K.W."/>
            <person name="Cichocki N."/>
            <person name="Veneault-Fourrey C."/>
            <person name="LaButti K."/>
            <person name="Lindquist E.A."/>
            <person name="Lipzen A."/>
            <person name="Lundell T."/>
            <person name="Morin E."/>
            <person name="Murat C."/>
            <person name="Sun H."/>
            <person name="Tunlid A."/>
            <person name="Henrissat B."/>
            <person name="Grigoriev I.V."/>
            <person name="Hibbett D.S."/>
            <person name="Martin F."/>
            <person name="Nordberg H.P."/>
            <person name="Cantor M.N."/>
            <person name="Hua S.X."/>
        </authorList>
    </citation>
    <scope>NUCLEOTIDE SEQUENCE [LARGE SCALE GENOMIC DNA]</scope>
    <source>
        <strain evidence="2 3">Foug A</strain>
    </source>
</reference>
<reference evidence="3" key="2">
    <citation type="submission" date="2015-01" db="EMBL/GenBank/DDBJ databases">
        <title>Evolutionary Origins and Diversification of the Mycorrhizal Mutualists.</title>
        <authorList>
            <consortium name="DOE Joint Genome Institute"/>
            <consortium name="Mycorrhizal Genomics Consortium"/>
            <person name="Kohler A."/>
            <person name="Kuo A."/>
            <person name="Nagy L.G."/>
            <person name="Floudas D."/>
            <person name="Copeland A."/>
            <person name="Barry K.W."/>
            <person name="Cichocki N."/>
            <person name="Veneault-Fourrey C."/>
            <person name="LaButti K."/>
            <person name="Lindquist E.A."/>
            <person name="Lipzen A."/>
            <person name="Lundell T."/>
            <person name="Morin E."/>
            <person name="Murat C."/>
            <person name="Riley R."/>
            <person name="Ohm R."/>
            <person name="Sun H."/>
            <person name="Tunlid A."/>
            <person name="Henrissat B."/>
            <person name="Grigoriev I.V."/>
            <person name="Hibbett D.S."/>
            <person name="Martin F."/>
        </authorList>
    </citation>
    <scope>NUCLEOTIDE SEQUENCE [LARGE SCALE GENOMIC DNA]</scope>
    <source>
        <strain evidence="3">Foug A</strain>
    </source>
</reference>
<dbReference type="InParanoid" id="A0A0C3DJA2"/>
<dbReference type="AlphaFoldDB" id="A0A0C3DJA2"/>
<accession>A0A0C3DJA2</accession>
<evidence type="ECO:0008006" key="4">
    <source>
        <dbReference type="Google" id="ProtNLM"/>
    </source>
</evidence>
<organism evidence="2 3">
    <name type="scientific">Scleroderma citrinum Foug A</name>
    <dbReference type="NCBI Taxonomy" id="1036808"/>
    <lineage>
        <taxon>Eukaryota</taxon>
        <taxon>Fungi</taxon>
        <taxon>Dikarya</taxon>
        <taxon>Basidiomycota</taxon>
        <taxon>Agaricomycotina</taxon>
        <taxon>Agaricomycetes</taxon>
        <taxon>Agaricomycetidae</taxon>
        <taxon>Boletales</taxon>
        <taxon>Sclerodermatineae</taxon>
        <taxon>Sclerodermataceae</taxon>
        <taxon>Scleroderma</taxon>
    </lineage>
</organism>